<sequence>MPTLPSSAPAVFAISALAVSLKSLIPKRYLISQNTALPVRYFRHSFGALSITIAKIFVSH</sequence>
<organism evidence="1 2">
    <name type="scientific">Xenorhabdus cabanillasii JM26</name>
    <dbReference type="NCBI Taxonomy" id="1427517"/>
    <lineage>
        <taxon>Bacteria</taxon>
        <taxon>Pseudomonadati</taxon>
        <taxon>Pseudomonadota</taxon>
        <taxon>Gammaproteobacteria</taxon>
        <taxon>Enterobacterales</taxon>
        <taxon>Morganellaceae</taxon>
        <taxon>Xenorhabdus</taxon>
    </lineage>
</organism>
<proteinExistence type="predicted"/>
<accession>W1J8V6</accession>
<dbReference type="AlphaFoldDB" id="W1J8V6"/>
<comment type="caution">
    <text evidence="1">The sequence shown here is derived from an EMBL/GenBank/DDBJ whole genome shotgun (WGS) entry which is preliminary data.</text>
</comment>
<gene>
    <name evidence="1" type="ORF">XCR1_840124</name>
</gene>
<dbReference type="EMBL" id="CBXE010000480">
    <property type="protein sequence ID" value="CDL87164.1"/>
    <property type="molecule type" value="Genomic_DNA"/>
</dbReference>
<dbReference type="Proteomes" id="UP000019197">
    <property type="component" value="Unassembled WGS sequence"/>
</dbReference>
<evidence type="ECO:0000313" key="1">
    <source>
        <dbReference type="EMBL" id="CDL87164.1"/>
    </source>
</evidence>
<evidence type="ECO:0000313" key="2">
    <source>
        <dbReference type="Proteomes" id="UP000019197"/>
    </source>
</evidence>
<protein>
    <submittedName>
        <fullName evidence="1">Uncharacterized protein</fullName>
    </submittedName>
</protein>
<name>W1J8V6_9GAMM</name>
<reference evidence="1 2" key="1">
    <citation type="submission" date="2013-11" db="EMBL/GenBank/DDBJ databases">
        <title>Draft genome sequence and annotation of the entomopathogenic bacterium, Xenorhabdus cabanillasi strain JM26.</title>
        <authorList>
            <person name="Gualtieri M."/>
            <person name="Ogier J.C."/>
            <person name="Pages S."/>
            <person name="Givaudan A."/>
            <person name="Gaudriault S."/>
        </authorList>
    </citation>
    <scope>NUCLEOTIDE SEQUENCE [LARGE SCALE GENOMIC DNA]</scope>
    <source>
        <strain evidence="1 2">JM26</strain>
    </source>
</reference>